<dbReference type="PANTHER" id="PTHR32096:SF133">
    <property type="entry name" value="WRKY TRANSCRIPTION FACTOR 41-RELATED"/>
    <property type="match status" value="1"/>
</dbReference>
<evidence type="ECO:0000256" key="1">
    <source>
        <dbReference type="ARBA" id="ARBA00004123"/>
    </source>
</evidence>
<dbReference type="GO" id="GO:0005634">
    <property type="term" value="C:nucleus"/>
    <property type="evidence" value="ECO:0000318"/>
    <property type="project" value="GO_Central"/>
</dbReference>
<reference evidence="9" key="1">
    <citation type="submission" date="2025-08" db="UniProtKB">
        <authorList>
            <consortium name="RefSeq"/>
        </authorList>
    </citation>
    <scope>IDENTIFICATION</scope>
    <source>
        <tissue evidence="9">Leaves</tissue>
    </source>
</reference>
<feature type="compositionally biased region" description="Polar residues" evidence="7">
    <location>
        <begin position="73"/>
        <end position="87"/>
    </location>
</feature>
<dbReference type="InterPro" id="IPR036576">
    <property type="entry name" value="WRKY_dom_sf"/>
</dbReference>
<comment type="similarity">
    <text evidence="6">Belongs to the WRKY group III family.</text>
</comment>
<dbReference type="Gene3D" id="2.20.25.80">
    <property type="entry name" value="WRKY domain"/>
    <property type="match status" value="1"/>
</dbReference>
<dbReference type="PANTHER" id="PTHR32096">
    <property type="entry name" value="WRKY TRANSCRIPTION FACTOR 30-RELATED-RELATED"/>
    <property type="match status" value="1"/>
</dbReference>
<dbReference type="AlphaFoldDB" id="A0A2I4F8G7"/>
<name>A0A2I4F8G7_JUGRE</name>
<dbReference type="GO" id="GO:0009751">
    <property type="term" value="P:response to salicylic acid"/>
    <property type="evidence" value="ECO:0007669"/>
    <property type="project" value="UniProtKB-ARBA"/>
</dbReference>
<evidence type="ECO:0000256" key="4">
    <source>
        <dbReference type="ARBA" id="ARBA00023163"/>
    </source>
</evidence>
<keyword evidence="5" id="KW-0539">Nucleus</keyword>
<accession>A0A2I4F8G7</accession>
<dbReference type="GO" id="GO:0000976">
    <property type="term" value="F:transcription cis-regulatory region binding"/>
    <property type="evidence" value="ECO:0000318"/>
    <property type="project" value="GO_Central"/>
</dbReference>
<dbReference type="InterPro" id="IPR044810">
    <property type="entry name" value="WRKY_plant"/>
</dbReference>
<feature type="region of interest" description="Disordered" evidence="7">
    <location>
        <begin position="186"/>
        <end position="225"/>
    </location>
</feature>
<dbReference type="SMART" id="SM00774">
    <property type="entry name" value="WRKY"/>
    <property type="match status" value="1"/>
</dbReference>
<dbReference type="GeneID" id="108996471"/>
<proteinExistence type="inferred from homology"/>
<feature type="region of interest" description="Disordered" evidence="7">
    <location>
        <begin position="72"/>
        <end position="95"/>
    </location>
</feature>
<dbReference type="KEGG" id="jre:108996471"/>
<protein>
    <submittedName>
        <fullName evidence="9">Probable WRKY transcription factor 53 isoform X1</fullName>
    </submittedName>
</protein>
<evidence type="ECO:0000256" key="6">
    <source>
        <dbReference type="ARBA" id="ARBA00060850"/>
    </source>
</evidence>
<keyword evidence="4" id="KW-0804">Transcription</keyword>
<dbReference type="PROSITE" id="PS50811">
    <property type="entry name" value="WRKY"/>
    <property type="match status" value="1"/>
</dbReference>
<dbReference type="Gramene" id="Jr07_08410_p1">
    <property type="protein sequence ID" value="cds.Jr07_08410_p1"/>
    <property type="gene ID" value="Jr07_08410"/>
</dbReference>
<evidence type="ECO:0000256" key="5">
    <source>
        <dbReference type="ARBA" id="ARBA00023242"/>
    </source>
</evidence>
<evidence type="ECO:0000256" key="3">
    <source>
        <dbReference type="ARBA" id="ARBA00023125"/>
    </source>
</evidence>
<comment type="subcellular location">
    <subcellularLocation>
        <location evidence="1">Nucleus</location>
    </subcellularLocation>
</comment>
<organism evidence="8 9">
    <name type="scientific">Juglans regia</name>
    <name type="common">English walnut</name>
    <dbReference type="NCBI Taxonomy" id="51240"/>
    <lineage>
        <taxon>Eukaryota</taxon>
        <taxon>Viridiplantae</taxon>
        <taxon>Streptophyta</taxon>
        <taxon>Embryophyta</taxon>
        <taxon>Tracheophyta</taxon>
        <taxon>Spermatophyta</taxon>
        <taxon>Magnoliopsida</taxon>
        <taxon>eudicotyledons</taxon>
        <taxon>Gunneridae</taxon>
        <taxon>Pentapetalae</taxon>
        <taxon>rosids</taxon>
        <taxon>fabids</taxon>
        <taxon>Fagales</taxon>
        <taxon>Juglandaceae</taxon>
        <taxon>Juglans</taxon>
    </lineage>
</organism>
<evidence type="ECO:0000256" key="2">
    <source>
        <dbReference type="ARBA" id="ARBA00023015"/>
    </source>
</evidence>
<evidence type="ECO:0000256" key="7">
    <source>
        <dbReference type="SAM" id="MobiDB-lite"/>
    </source>
</evidence>
<dbReference type="RefSeq" id="XP_018827943.1">
    <property type="nucleotide sequence ID" value="XM_018972398.2"/>
</dbReference>
<sequence length="359" mass="40140">MEKTVLDCEQKTLIGELNQGMELAKQLMNHIHHSSSHEAREVLIGKILSSYEKALSALNWGAFVGQTKPIVSKTESPSHFGNSSPRSEGSDPEYKHREVYKKRKTLPKWTEQVKVVSGTGLEGPVDDGYSWRKYGQKEILGASFPRGYYRCTHRNAQGCLATKQVQRSDGDPTIFEVNYRGRHTCSQSSRFNMAPSSRSTSEGLKENRNTCHPKQQPHEEEKPPQEIVSEFGAGHLVKAEELENGEDDKFPIFSFPSTPIESENADDNIFFESSMLNSHFIGSLSPTFISPATSESNIFCMSPCHINSHGLCHNLHTSESDHTDIISAPTSAANSPIGNFDFSLDLDPYFQFDNPEFFS</sequence>
<dbReference type="FunCoup" id="A0A2I4F8G7">
    <property type="interactions" value="275"/>
</dbReference>
<evidence type="ECO:0000313" key="8">
    <source>
        <dbReference type="Proteomes" id="UP000235220"/>
    </source>
</evidence>
<keyword evidence="3" id="KW-0238">DNA-binding</keyword>
<dbReference type="GO" id="GO:0010193">
    <property type="term" value="P:response to ozone"/>
    <property type="evidence" value="ECO:0007669"/>
    <property type="project" value="UniProtKB-ARBA"/>
</dbReference>
<evidence type="ECO:0000313" key="9">
    <source>
        <dbReference type="RefSeq" id="XP_018827943.1"/>
    </source>
</evidence>
<gene>
    <name evidence="9" type="primary">LOC108996471</name>
</gene>
<keyword evidence="2" id="KW-0805">Transcription regulation</keyword>
<dbReference type="FunFam" id="2.20.25.80:FF:000009">
    <property type="entry name" value="WRKY transcription factor 53"/>
    <property type="match status" value="1"/>
</dbReference>
<dbReference type="SUPFAM" id="SSF118290">
    <property type="entry name" value="WRKY DNA-binding domain"/>
    <property type="match status" value="1"/>
</dbReference>
<dbReference type="InterPro" id="IPR003657">
    <property type="entry name" value="WRKY_dom"/>
</dbReference>
<dbReference type="GO" id="GO:0003700">
    <property type="term" value="F:DNA-binding transcription factor activity"/>
    <property type="evidence" value="ECO:0000318"/>
    <property type="project" value="GO_Central"/>
</dbReference>
<dbReference type="GO" id="GO:0042542">
    <property type="term" value="P:response to hydrogen peroxide"/>
    <property type="evidence" value="ECO:0007669"/>
    <property type="project" value="UniProtKB-ARBA"/>
</dbReference>
<feature type="compositionally biased region" description="Polar residues" evidence="7">
    <location>
        <begin position="186"/>
        <end position="202"/>
    </location>
</feature>
<dbReference type="GO" id="GO:0010150">
    <property type="term" value="P:leaf senescence"/>
    <property type="evidence" value="ECO:0007669"/>
    <property type="project" value="UniProtKB-ARBA"/>
</dbReference>
<keyword evidence="8" id="KW-1185">Reference proteome</keyword>
<dbReference type="Pfam" id="PF03106">
    <property type="entry name" value="WRKY"/>
    <property type="match status" value="1"/>
</dbReference>
<dbReference type="OrthoDB" id="1888929at2759"/>
<dbReference type="Proteomes" id="UP000235220">
    <property type="component" value="Chromosome 7"/>
</dbReference>